<proteinExistence type="inferred from homology"/>
<organism evidence="4 5">
    <name type="scientific">Aplysia californica</name>
    <name type="common">California sea hare</name>
    <dbReference type="NCBI Taxonomy" id="6500"/>
    <lineage>
        <taxon>Eukaryota</taxon>
        <taxon>Metazoa</taxon>
        <taxon>Spiralia</taxon>
        <taxon>Lophotrochozoa</taxon>
        <taxon>Mollusca</taxon>
        <taxon>Gastropoda</taxon>
        <taxon>Heterobranchia</taxon>
        <taxon>Euthyneura</taxon>
        <taxon>Tectipleura</taxon>
        <taxon>Aplysiida</taxon>
        <taxon>Aplysioidea</taxon>
        <taxon>Aplysiidae</taxon>
        <taxon>Aplysia</taxon>
    </lineage>
</organism>
<dbReference type="InterPro" id="IPR050779">
    <property type="entry name" value="Transglutaminase"/>
</dbReference>
<comment type="similarity">
    <text evidence="1">Belongs to the transglutaminase superfamily. Transglutaminase family.</text>
</comment>
<sequence length="836" mass="96145">MSIYRQLRRGPVTARVSNPYGMYSEERRCDTIYGRLRARRRRQEEGGPRCYHDNRRRRCRPHERDLEFEKERMKEENREKIEKLEKELKEEVEKRRVEAELLEKLKKEVLLVESVEQHVAENTEDHRTDLYDCTEDDEDPQLVVRRGQEFKLTITFQRPYVPEQDDMQLIFKLGEEPNTRKGTYAAIKLREDDNTKYMDRKKKKWGARILENSGNSLKIGVYAPPNTIIGEWEYTIRTIKGKKTEEYEFEGTNDVIILLNPWCDDDQVFYSGDTDDLKEYINNQVGTVFNGRSRRIRSRSWNYGQFQQGILEISLHLLRKAFDYQISKQMGNPVNIARALSRILNDADDNGVLSGRWDGEYDDGVKPTTWTGSATILKKYWKNKCPVKYGQCWVFSHLLTTVARALGLPCRSVTNFASAHDTDETMTIDKYVDEDGDEVEYKNGDSVWNFHVWNEVWMQRPDLDKAFKADGKYNGWHAVDATPQELSGGVYQCGPSPLRAIKEGDVEVGYDTKFIFAEVNAECCDWTDGDPPTLVSKNTRRVGKNLSTKVPDGKGYKKYCGRDEGVRLDVTNLYKYDEGSVAERESVERATQEGEFGDALFEDATGIQLDVLDEDETEPLVGEDVKVKVKVSNTSGEERSVRLRVSVRPTCYWGGLRGKEKIAKKHFSEEKIPAGESKTYELPVCADDYIRLCDEALSMRVLAMARIRGFVDPVFTSEDIDVAHPGMEIQGPDCKVCCGEEFEVKLSFENPLKDRSMTQCQLRLEGTVIPVDPDFENDDSVYMKQIGDLQPGEQRTVTVKVKSTERPRKSQERELEAGLVSKELPDFEGCLPVELD</sequence>
<dbReference type="SUPFAM" id="SSF81296">
    <property type="entry name" value="E set domains"/>
    <property type="match status" value="1"/>
</dbReference>
<keyword evidence="4" id="KW-1185">Reference proteome</keyword>
<dbReference type="Gene3D" id="3.90.260.10">
    <property type="entry name" value="Transglutaminase-like"/>
    <property type="match status" value="1"/>
</dbReference>
<dbReference type="SUPFAM" id="SSF54001">
    <property type="entry name" value="Cysteine proteinases"/>
    <property type="match status" value="1"/>
</dbReference>
<dbReference type="InterPro" id="IPR038765">
    <property type="entry name" value="Papain-like_cys_pep_sf"/>
</dbReference>
<dbReference type="InterPro" id="IPR013783">
    <property type="entry name" value="Ig-like_fold"/>
</dbReference>
<dbReference type="InterPro" id="IPR036238">
    <property type="entry name" value="Transglutaminase_C_sf"/>
</dbReference>
<evidence type="ECO:0000259" key="3">
    <source>
        <dbReference type="SMART" id="SM00460"/>
    </source>
</evidence>
<feature type="coiled-coil region" evidence="2">
    <location>
        <begin position="63"/>
        <end position="108"/>
    </location>
</feature>
<dbReference type="Gene3D" id="2.60.40.10">
    <property type="entry name" value="Immunoglobulins"/>
    <property type="match status" value="3"/>
</dbReference>
<dbReference type="Pfam" id="PF01841">
    <property type="entry name" value="Transglut_core"/>
    <property type="match status" value="1"/>
</dbReference>
<dbReference type="PIRSF" id="PIRSF000459">
    <property type="entry name" value="TGM_EBP42"/>
    <property type="match status" value="1"/>
</dbReference>
<keyword evidence="2" id="KW-0175">Coiled coil</keyword>
<dbReference type="InterPro" id="IPR001102">
    <property type="entry name" value="Transglutaminase_N"/>
</dbReference>
<dbReference type="GeneID" id="101864712"/>
<dbReference type="RefSeq" id="XP_012942973.1">
    <property type="nucleotide sequence ID" value="XM_013087519.2"/>
</dbReference>
<dbReference type="Pfam" id="PF00868">
    <property type="entry name" value="Transglut_N"/>
    <property type="match status" value="1"/>
</dbReference>
<reference evidence="5" key="1">
    <citation type="submission" date="2025-08" db="UniProtKB">
        <authorList>
            <consortium name="RefSeq"/>
        </authorList>
    </citation>
    <scope>IDENTIFICATION</scope>
</reference>
<dbReference type="Proteomes" id="UP000694888">
    <property type="component" value="Unplaced"/>
</dbReference>
<feature type="domain" description="Transglutaminase-like" evidence="3">
    <location>
        <begin position="384"/>
        <end position="483"/>
    </location>
</feature>
<evidence type="ECO:0000256" key="1">
    <source>
        <dbReference type="ARBA" id="ARBA00005968"/>
    </source>
</evidence>
<dbReference type="InterPro" id="IPR023608">
    <property type="entry name" value="Transglutaminase_animal"/>
</dbReference>
<dbReference type="PANTHER" id="PTHR11590">
    <property type="entry name" value="PROTEIN-GLUTAMINE GAMMA-GLUTAMYLTRANSFERASE"/>
    <property type="match status" value="1"/>
</dbReference>
<evidence type="ECO:0000313" key="4">
    <source>
        <dbReference type="Proteomes" id="UP000694888"/>
    </source>
</evidence>
<dbReference type="InterPro" id="IPR036985">
    <property type="entry name" value="Transglutaminase-like_sf"/>
</dbReference>
<dbReference type="InterPro" id="IPR014756">
    <property type="entry name" value="Ig_E-set"/>
</dbReference>
<dbReference type="SMART" id="SM00460">
    <property type="entry name" value="TGc"/>
    <property type="match status" value="1"/>
</dbReference>
<dbReference type="SUPFAM" id="SSF49309">
    <property type="entry name" value="Transglutaminase, two C-terminal domains"/>
    <property type="match status" value="2"/>
</dbReference>
<dbReference type="PANTHER" id="PTHR11590:SF40">
    <property type="entry name" value="HEMOCYTE PROTEIN-GLUTAMINE GAMMA-GLUTAMYLTRANSFERASE-LIKE PROTEIN"/>
    <property type="match status" value="1"/>
</dbReference>
<evidence type="ECO:0000313" key="5">
    <source>
        <dbReference type="RefSeq" id="XP_012942973.1"/>
    </source>
</evidence>
<accession>A0ABM1A8Q1</accession>
<evidence type="ECO:0000256" key="2">
    <source>
        <dbReference type="SAM" id="Coils"/>
    </source>
</evidence>
<dbReference type="InterPro" id="IPR002931">
    <property type="entry name" value="Transglutaminase-like"/>
</dbReference>
<protein>
    <submittedName>
        <fullName evidence="5">Annulin</fullName>
    </submittedName>
</protein>
<gene>
    <name evidence="5" type="primary">LOC101864712</name>
</gene>
<name>A0ABM1A8Q1_APLCA</name>